<accession>U2FIB4</accession>
<feature type="domain" description="VanZ-like" evidence="2">
    <location>
        <begin position="120"/>
        <end position="263"/>
    </location>
</feature>
<evidence type="ECO:0000313" key="3">
    <source>
        <dbReference type="EMBL" id="ERJ10964.1"/>
    </source>
</evidence>
<name>U2FIB4_9MOLU</name>
<gene>
    <name evidence="4" type="ORF">HLPCO_000571</name>
    <name evidence="3" type="ORF">HLPCO_003051</name>
</gene>
<dbReference type="AlphaFoldDB" id="U2FIB4"/>
<dbReference type="STRING" id="1033810.HLPCO_000571"/>
<dbReference type="Proteomes" id="UP000005707">
    <property type="component" value="Unassembled WGS sequence"/>
</dbReference>
<keyword evidence="5" id="KW-1185">Reference proteome</keyword>
<keyword evidence="1" id="KW-1133">Transmembrane helix</keyword>
<keyword evidence="1" id="KW-0472">Membrane</keyword>
<sequence>MKLIKKITYVLVLVVIATLMSIIINQYVVDELLKTFRVISYFSHVCNRVSVALFIYFIMDYSINLILKQNRYSLEFIANYLMLTYFIGLMGLLYGRQLPEDLSYSYMPGTIANYLFVGILVIVSIFSILFFMFKNPRKLGVHPIVAPILIVIMINIISLILSKQTPPNTINSFNFDTYIILWLNYLHLELVQYNLLGNILVAVPLGIYIGFRKSLLEGITVSILVIHLAEFIQAITNLGFYDVDDLILNGIGALMGVLFITLFLKLKRIHNTH</sequence>
<proteinExistence type="predicted"/>
<dbReference type="OrthoDB" id="4822551at2"/>
<feature type="transmembrane region" description="Helical" evidence="1">
    <location>
        <begin position="49"/>
        <end position="67"/>
    </location>
</feature>
<feature type="transmembrane region" description="Helical" evidence="1">
    <location>
        <begin position="218"/>
        <end position="240"/>
    </location>
</feature>
<protein>
    <submittedName>
        <fullName evidence="3">Permease protein</fullName>
    </submittedName>
</protein>
<dbReference type="RefSeq" id="WP_008827017.1">
    <property type="nucleotide sequence ID" value="NZ_AFNU02000002.1"/>
</dbReference>
<feature type="transmembrane region" description="Helical" evidence="1">
    <location>
        <begin position="191"/>
        <end position="211"/>
    </location>
</feature>
<evidence type="ECO:0000259" key="2">
    <source>
        <dbReference type="Pfam" id="PF04892"/>
    </source>
</evidence>
<evidence type="ECO:0000313" key="5">
    <source>
        <dbReference type="Proteomes" id="UP000005707"/>
    </source>
</evidence>
<dbReference type="Pfam" id="PF04892">
    <property type="entry name" value="VanZ"/>
    <property type="match status" value="1"/>
</dbReference>
<evidence type="ECO:0000313" key="4">
    <source>
        <dbReference type="EMBL" id="ERJ12972.1"/>
    </source>
</evidence>
<feature type="transmembrane region" description="Helical" evidence="1">
    <location>
        <begin position="7"/>
        <end position="29"/>
    </location>
</feature>
<organism evidence="3 5">
    <name type="scientific">Haloplasma contractile SSD-17B</name>
    <dbReference type="NCBI Taxonomy" id="1033810"/>
    <lineage>
        <taxon>Bacteria</taxon>
        <taxon>Bacillati</taxon>
        <taxon>Mycoplasmatota</taxon>
        <taxon>Mollicutes</taxon>
        <taxon>Haloplasmatales</taxon>
        <taxon>Haloplasmataceae</taxon>
        <taxon>Haloplasma</taxon>
    </lineage>
</organism>
<feature type="transmembrane region" description="Helical" evidence="1">
    <location>
        <begin position="74"/>
        <end position="94"/>
    </location>
</feature>
<evidence type="ECO:0000256" key="1">
    <source>
        <dbReference type="SAM" id="Phobius"/>
    </source>
</evidence>
<dbReference type="InterPro" id="IPR006976">
    <property type="entry name" value="VanZ-like"/>
</dbReference>
<keyword evidence="1" id="KW-0812">Transmembrane</keyword>
<comment type="caution">
    <text evidence="3">The sequence shown here is derived from an EMBL/GenBank/DDBJ whole genome shotgun (WGS) entry which is preliminary data.</text>
</comment>
<dbReference type="EMBL" id="AFNU02000002">
    <property type="protein sequence ID" value="ERJ12972.1"/>
    <property type="molecule type" value="Genomic_DNA"/>
</dbReference>
<feature type="transmembrane region" description="Helical" evidence="1">
    <location>
        <begin position="114"/>
        <end position="133"/>
    </location>
</feature>
<feature type="transmembrane region" description="Helical" evidence="1">
    <location>
        <begin position="140"/>
        <end position="161"/>
    </location>
</feature>
<reference evidence="3 5" key="2">
    <citation type="journal article" date="2013" name="PLoS ONE">
        <title>INDIGO - INtegrated Data Warehouse of MIcrobial GenOmes with Examples from the Red Sea Extremophiles.</title>
        <authorList>
            <person name="Alam I."/>
            <person name="Antunes A."/>
            <person name="Kamau A.A."/>
            <person name="Ba Alawi W."/>
            <person name="Kalkatawi M."/>
            <person name="Stingl U."/>
            <person name="Bajic V.B."/>
        </authorList>
    </citation>
    <scope>NUCLEOTIDE SEQUENCE [LARGE SCALE GENOMIC DNA]</scope>
    <source>
        <strain evidence="3 5">SSD-17B</strain>
    </source>
</reference>
<dbReference type="EMBL" id="AFNU02000021">
    <property type="protein sequence ID" value="ERJ10964.1"/>
    <property type="molecule type" value="Genomic_DNA"/>
</dbReference>
<feature type="transmembrane region" description="Helical" evidence="1">
    <location>
        <begin position="246"/>
        <end position="264"/>
    </location>
</feature>
<reference evidence="3 5" key="1">
    <citation type="journal article" date="2011" name="J. Bacteriol.">
        <title>Genome sequence of Haloplasma contractile, an unusual contractile bacterium from a deep-sea anoxic brine lake.</title>
        <authorList>
            <person name="Antunes A."/>
            <person name="Alam I."/>
            <person name="El Dorry H."/>
            <person name="Siam R."/>
            <person name="Robertson A."/>
            <person name="Bajic V.B."/>
            <person name="Stingl U."/>
        </authorList>
    </citation>
    <scope>NUCLEOTIDE SEQUENCE [LARGE SCALE GENOMIC DNA]</scope>
    <source>
        <strain evidence="3 5">SSD-17B</strain>
    </source>
</reference>